<dbReference type="EMBL" id="JACHLI010000019">
    <property type="protein sequence ID" value="MBB4865463.1"/>
    <property type="molecule type" value="Genomic_DNA"/>
</dbReference>
<accession>A0A7W7P222</accession>
<evidence type="ECO:0000313" key="2">
    <source>
        <dbReference type="Proteomes" id="UP000566995"/>
    </source>
</evidence>
<protein>
    <submittedName>
        <fullName evidence="1">HK97 gp10 family phage protein</fullName>
    </submittedName>
</protein>
<dbReference type="Proteomes" id="UP000566995">
    <property type="component" value="Unassembled WGS sequence"/>
</dbReference>
<sequence length="160" mass="17727">MPEAFEVDLKGLDEIMKKLRELGPKLERNFLRRAARKAMNIVKDEARARVSPTDDPNTAENIARNIVVQESGRRGKAVGGVVMRVGVLGGAKNVHAGGLVGRASLKENPGGDTWYWRFMEFGTEHQAARPFMRPAFEQNIEKVTETVAAELNKAIDKLAE</sequence>
<dbReference type="RefSeq" id="WP_184592981.1">
    <property type="nucleotide sequence ID" value="NZ_JACHLI010000019.1"/>
</dbReference>
<dbReference type="Pfam" id="PF04883">
    <property type="entry name" value="HK97-gp10_like"/>
    <property type="match status" value="1"/>
</dbReference>
<comment type="caution">
    <text evidence="1">The sequence shown here is derived from an EMBL/GenBank/DDBJ whole genome shotgun (WGS) entry which is preliminary data.</text>
</comment>
<evidence type="ECO:0000313" key="1">
    <source>
        <dbReference type="EMBL" id="MBB4865463.1"/>
    </source>
</evidence>
<dbReference type="AlphaFoldDB" id="A0A7W7P222"/>
<gene>
    <name evidence="1" type="ORF">HNP46_004357</name>
</gene>
<dbReference type="InterPro" id="IPR010064">
    <property type="entry name" value="HK97-gp10_tail"/>
</dbReference>
<dbReference type="NCBIfam" id="TIGR01725">
    <property type="entry name" value="phge_HK97_gp10"/>
    <property type="match status" value="1"/>
</dbReference>
<name>A0A7W7P222_PSENT</name>
<proteinExistence type="predicted"/>
<reference evidence="1 2" key="1">
    <citation type="submission" date="2020-08" db="EMBL/GenBank/DDBJ databases">
        <title>Functional genomics of gut bacteria from endangered species of beetles.</title>
        <authorList>
            <person name="Carlos-Shanley C."/>
        </authorList>
    </citation>
    <scope>NUCLEOTIDE SEQUENCE [LARGE SCALE GENOMIC DNA]</scope>
    <source>
        <strain evidence="1 2">S00179</strain>
    </source>
</reference>
<organism evidence="1 2">
    <name type="scientific">Pseudomonas nitroreducens</name>
    <dbReference type="NCBI Taxonomy" id="46680"/>
    <lineage>
        <taxon>Bacteria</taxon>
        <taxon>Pseudomonadati</taxon>
        <taxon>Pseudomonadota</taxon>
        <taxon>Gammaproteobacteria</taxon>
        <taxon>Pseudomonadales</taxon>
        <taxon>Pseudomonadaceae</taxon>
        <taxon>Pseudomonas</taxon>
    </lineage>
</organism>